<proteinExistence type="predicted"/>
<gene>
    <name evidence="1" type="ORF">POTOM_026331</name>
</gene>
<accession>A0A8X7ZQR0</accession>
<keyword evidence="2" id="KW-1185">Reference proteome</keyword>
<name>A0A8X7ZQR0_POPTO</name>
<comment type="caution">
    <text evidence="1">The sequence shown here is derived from an EMBL/GenBank/DDBJ whole genome shotgun (WGS) entry which is preliminary data.</text>
</comment>
<organism evidence="1 2">
    <name type="scientific">Populus tomentosa</name>
    <name type="common">Chinese white poplar</name>
    <dbReference type="NCBI Taxonomy" id="118781"/>
    <lineage>
        <taxon>Eukaryota</taxon>
        <taxon>Viridiplantae</taxon>
        <taxon>Streptophyta</taxon>
        <taxon>Embryophyta</taxon>
        <taxon>Tracheophyta</taxon>
        <taxon>Spermatophyta</taxon>
        <taxon>Magnoliopsida</taxon>
        <taxon>eudicotyledons</taxon>
        <taxon>Gunneridae</taxon>
        <taxon>Pentapetalae</taxon>
        <taxon>rosids</taxon>
        <taxon>fabids</taxon>
        <taxon>Malpighiales</taxon>
        <taxon>Salicaceae</taxon>
        <taxon>Saliceae</taxon>
        <taxon>Populus</taxon>
    </lineage>
</organism>
<evidence type="ECO:0000313" key="2">
    <source>
        <dbReference type="Proteomes" id="UP000886885"/>
    </source>
</evidence>
<evidence type="ECO:0000313" key="1">
    <source>
        <dbReference type="EMBL" id="KAG6770643.1"/>
    </source>
</evidence>
<reference evidence="1" key="1">
    <citation type="journal article" date="2020" name="bioRxiv">
        <title>Hybrid origin of Populus tomentosa Carr. identified through genome sequencing and phylogenomic analysis.</title>
        <authorList>
            <person name="An X."/>
            <person name="Gao K."/>
            <person name="Chen Z."/>
            <person name="Li J."/>
            <person name="Yang X."/>
            <person name="Yang X."/>
            <person name="Zhou J."/>
            <person name="Guo T."/>
            <person name="Zhao T."/>
            <person name="Huang S."/>
            <person name="Miao D."/>
            <person name="Khan W.U."/>
            <person name="Rao P."/>
            <person name="Ye M."/>
            <person name="Lei B."/>
            <person name="Liao W."/>
            <person name="Wang J."/>
            <person name="Ji L."/>
            <person name="Li Y."/>
            <person name="Guo B."/>
            <person name="Mustafa N.S."/>
            <person name="Li S."/>
            <person name="Yun Q."/>
            <person name="Keller S.R."/>
            <person name="Mao J."/>
            <person name="Zhang R."/>
            <person name="Strauss S.H."/>
        </authorList>
    </citation>
    <scope>NUCLEOTIDE SEQUENCE</scope>
    <source>
        <strain evidence="1">GM15</strain>
        <tissue evidence="1">Leaf</tissue>
    </source>
</reference>
<dbReference type="AlphaFoldDB" id="A0A8X7ZQR0"/>
<protein>
    <submittedName>
        <fullName evidence="1">Uncharacterized protein</fullName>
    </submittedName>
</protein>
<dbReference type="Proteomes" id="UP000886885">
    <property type="component" value="Chromosome 6D"/>
</dbReference>
<sequence>MKEAGLGGCALHREGDERYEWELRDEGDIGLENQKAKVAWSLQFPVMGKWVQFPVQPDKATILLVAEAWHATGMEQEASRILVTINGERKRPVKKRQWKNKYQ</sequence>
<dbReference type="EMBL" id="JAAWWB010000012">
    <property type="protein sequence ID" value="KAG6770643.1"/>
    <property type="molecule type" value="Genomic_DNA"/>
</dbReference>
<dbReference type="OrthoDB" id="185373at2759"/>